<dbReference type="InterPro" id="IPR001487">
    <property type="entry name" value="Bromodomain"/>
</dbReference>
<feature type="region of interest" description="Disordered" evidence="6">
    <location>
        <begin position="444"/>
        <end position="471"/>
    </location>
</feature>
<dbReference type="FunFam" id="1.20.5.170:FF:000100">
    <property type="entry name" value="ATP-dependent helicase BRM"/>
    <property type="match status" value="1"/>
</dbReference>
<dbReference type="GO" id="GO:0005634">
    <property type="term" value="C:nucleus"/>
    <property type="evidence" value="ECO:0007669"/>
    <property type="project" value="UniProtKB-SubCell"/>
</dbReference>
<protein>
    <submittedName>
        <fullName evidence="11">ATP-dependent helicase BRM-like</fullName>
    </submittedName>
</protein>
<feature type="compositionally biased region" description="Basic and acidic residues" evidence="6">
    <location>
        <begin position="1845"/>
        <end position="1864"/>
    </location>
</feature>
<dbReference type="OrthoDB" id="6017at2759"/>
<evidence type="ECO:0000259" key="8">
    <source>
        <dbReference type="PROSITE" id="PS51194"/>
    </source>
</evidence>
<evidence type="ECO:0000256" key="2">
    <source>
        <dbReference type="ARBA" id="ARBA00022801"/>
    </source>
</evidence>
<dbReference type="RefSeq" id="XP_004492763.1">
    <property type="nucleotide sequence ID" value="XM_004492706.3"/>
</dbReference>
<dbReference type="Pfam" id="PF00271">
    <property type="entry name" value="Helicase_C"/>
    <property type="match status" value="1"/>
</dbReference>
<feature type="domain" description="Helicase ATP-binding" evidence="7">
    <location>
        <begin position="1007"/>
        <end position="1172"/>
    </location>
</feature>
<dbReference type="PANTHER" id="PTHR10799">
    <property type="entry name" value="SNF2/RAD54 HELICASE FAMILY"/>
    <property type="match status" value="1"/>
</dbReference>
<dbReference type="PROSITE" id="PS51194">
    <property type="entry name" value="HELICASE_CTER"/>
    <property type="match status" value="1"/>
</dbReference>
<feature type="region of interest" description="Disordered" evidence="6">
    <location>
        <begin position="394"/>
        <end position="430"/>
    </location>
</feature>
<feature type="region of interest" description="Disordered" evidence="6">
    <location>
        <begin position="301"/>
        <end position="363"/>
    </location>
</feature>
<feature type="compositionally biased region" description="Polar residues" evidence="6">
    <location>
        <begin position="634"/>
        <end position="653"/>
    </location>
</feature>
<dbReference type="SMART" id="SM00951">
    <property type="entry name" value="QLQ"/>
    <property type="match status" value="1"/>
</dbReference>
<keyword evidence="2" id="KW-0378">Hydrolase</keyword>
<dbReference type="STRING" id="3827.A0A1S2XQ34"/>
<dbReference type="InterPro" id="IPR036427">
    <property type="entry name" value="Bromodomain-like_sf"/>
</dbReference>
<dbReference type="KEGG" id="cam:101512915"/>
<dbReference type="InterPro" id="IPR014001">
    <property type="entry name" value="Helicase_ATP-bd"/>
</dbReference>
<sequence>MHSGGAGGPGRNPAGRAASTSSAAASPSSSSSAASHMGLDSLQQQQQMIGSSRQSFQQQLLRKPEGSEAVLAYQAGLQGVLGNNNYSSPNGMQLPQQSRNFFDLAQHGPNQGQGIEQQMLNPVQQAYYQYALQSSQQKSALAIQSQQQPKMEMGGPTSVKDQEMRMGNFKLQDLMSMQAVNHGQGSSSRSSSEHFSHGEKRIEQRQQLAPDKKNEGKTSMQGPAVGHFLPGNITRPVQALATQQSIPSAMNNQIAASAQLRAMQAWAHERNIDLSNPANANLVAQLLPLMQSRMVQQPKENNTNIGAQSSSVSVSNQQVTSPAVASEGSAHANSSSDVSAQVGSAKSRQVAPPSHLGLPVNAGVAGHSNDVAVQQFSLHGRDAQGSSKQSIVVGNGMPSMHPQQSSANMNLGADSSLNAKASSSGSGPEPAKLQYIRQLNQHASQAGGLTKEGGSGNYTKPQGVPSQMPQHINGFTKHQLHVLKAQILAFRRLKKGEGTLPQELLQAITPPPLDLQVQQPIHSAGGQGQEKSAGNTVAETPRQNESNAKDSQQSITSIDGNSSKQETFVRDQKSTGATVRMQAMPTVTKGSAGREEQQSVGCSAKSEQESEHEINRAPVRNELALDKGKAVASQASLTDTAQINKPAESSTVAQPKDMGPTKKYYGPLFDFPFFTRKHDSFGSSMMVNNNNNLSLAYDVKELLHEEGMEVLNKRRTESLKKIEGLLAVNLERKRIRPDLVLRLQIEEKKLRLLDLQSRLRDEIDQQQQEIMAMPDRPYRKFVRLCERQRVELARQVQASQRAFREKQLKSIFQWRKKLLEAHWAIRDARTSRNRGVAKYHERMLREFSKRKDDDRNKRMEALKNNDVDRYREMLLEQQTSLPAEAAERYAVLSTFLTQTEEYLQKLGSKITFAKNHQEVEEAAKAAAAAARLQGLSEEEVRIAAACAGEEVTIRNQFTEMNAPKEGSSVSKYYNLAHAVNEKVVRQPSMLRAGTLRDYQLVGLQWMLSLYNNKLNGILADEMGLGKTVQVMALIAYLMEFKGNYGPHLIIVPNAVLVNWKSELHTWLPSVSCIFYVGSKDHRSKLFSQEVMAMKFNVLVTTYEFIMYDRAKLSKIDWRYIIIDEAQRMKDRESVLARDLDRYRCHRRLLLTGTPLQNDLKELWSLLNLLLPEVFDNKKAFHDWFSKPFQKEDPTQNAEDDWLETEKKVIIIHRLHQILEPFMLRRRVEDVEGSLPPKVSIVLRCRMSAFQSAIYDWIKSTGTLRLNPEDEQLRMQKSPLYQAKQYKTLNNRCMELRKTCNHPLLNYPQFSDLSKEFMVKSCGKLWMLDRILIKLQRTGHRVLLFSTMTRLLDILEEYLQWRRLVYRRIDGTTTLDDRESAIVDFNSTNSDCFIFLLSIRAAGRGLNLQSADTVVIYDPDPNPKNEEQAVARAHRIGQKREVKVIYMEAVVDKISSHQKEDELRSGGTIDMEDELAGKDRYVGSIESLIRSNIQQYKIDMADEVINAGRFDQRTTHEERRLTLETLLHDEERCQETVHDVPSLQEVNRMIARNKEEVELFDQMDEELDWLEEMTQYDQVPTWLRANTREVNGAIAASSKRKSKNTLSSDSIVVESSEVGSERRRGRPKGSKQPSYKELEDEIEESLEASSEEKNEYSAHDEGEIGEFEDDGYSGADAAQPTEQDKLEDVTPLDTEYEFPRSSEGARNNHVMDEAGTSPSSADGQRLTQTVSPSVSSQKFGSLSALDARPNSVSKRMGDELEEGEIAVSGESHMNHQQSGSWIHDRDEGEEEQVLQQPKIRRKRSLRGRPRQIMERPEDKFGSEMASLQRGEPSLLADYKWQSQTRIDPESKPLGDSSASKHDKNKSLLKYKRNLPSRKVANASKLHGSPKSSHLNCTSAASEDGGERSRESWARKPINSSGSSAHCTKMTDIIQRGCKNVISKIQRRIDKEGHQIVPLLTDLWKRNENTGGSGNSLLDLRKIDQRIDRLEYSGVMELVFDVQFMLKGAMHFYGYSYEVKSEARKVHDLFFDTLKIAFSDIDFGEARSALSFSNQISASTVASPRQATVGPSKRKRGKNDMETDPCPAQKLMQRGSTSNGESGRIKVQLPQKVSRTGSGSGSAREQLRQDSPSLLAHPGELVVCKKKRNEREKSSVKCRAGSAGPVSPPSMIPAMRSPTPGSSSTPKAGHAQKSNGSGGLIGWANPVKRLRTDSGKRRPSHM</sequence>
<dbReference type="GeneID" id="101512915"/>
<evidence type="ECO:0000256" key="6">
    <source>
        <dbReference type="SAM" id="MobiDB-lite"/>
    </source>
</evidence>
<feature type="region of interest" description="Disordered" evidence="6">
    <location>
        <begin position="1593"/>
        <end position="1826"/>
    </location>
</feature>
<dbReference type="GO" id="GO:0016787">
    <property type="term" value="F:hydrolase activity"/>
    <property type="evidence" value="ECO:0007669"/>
    <property type="project" value="UniProtKB-KW"/>
</dbReference>
<evidence type="ECO:0000256" key="1">
    <source>
        <dbReference type="ARBA" id="ARBA00004123"/>
    </source>
</evidence>
<dbReference type="InterPro" id="IPR000330">
    <property type="entry name" value="SNF2_N"/>
</dbReference>
<feature type="domain" description="Helicase C-terminal" evidence="8">
    <location>
        <begin position="1326"/>
        <end position="1503"/>
    </location>
</feature>
<keyword evidence="3" id="KW-0805">Transcription regulation</keyword>
<dbReference type="FunFam" id="3.40.50.10810:FF:000017">
    <property type="entry name" value="ATP-dependent helicase BRM"/>
    <property type="match status" value="1"/>
</dbReference>
<comment type="subcellular location">
    <subcellularLocation>
        <location evidence="1">Nucleus</location>
    </subcellularLocation>
</comment>
<feature type="compositionally biased region" description="Basic residues" evidence="6">
    <location>
        <begin position="1865"/>
        <end position="1874"/>
    </location>
</feature>
<keyword evidence="10" id="KW-1185">Reference proteome</keyword>
<dbReference type="GO" id="GO:0048731">
    <property type="term" value="P:system development"/>
    <property type="evidence" value="ECO:0007669"/>
    <property type="project" value="UniProtKB-ARBA"/>
</dbReference>
<keyword evidence="3" id="KW-0804">Transcription</keyword>
<dbReference type="SMART" id="SM00490">
    <property type="entry name" value="HELICc"/>
    <property type="match status" value="1"/>
</dbReference>
<feature type="region of interest" description="Disordered" evidence="6">
    <location>
        <begin position="180"/>
        <end position="231"/>
    </location>
</feature>
<evidence type="ECO:0000259" key="9">
    <source>
        <dbReference type="PROSITE" id="PS51666"/>
    </source>
</evidence>
<feature type="compositionally biased region" description="Basic and acidic residues" evidence="6">
    <location>
        <begin position="1649"/>
        <end position="1661"/>
    </location>
</feature>
<dbReference type="FunFam" id="3.40.50.300:FF:000762">
    <property type="entry name" value="ATP-dependent helicase BRM"/>
    <property type="match status" value="1"/>
</dbReference>
<feature type="region of interest" description="Disordered" evidence="6">
    <location>
        <begin position="2059"/>
        <end position="2220"/>
    </location>
</feature>
<dbReference type="PaxDb" id="3827-XP_004492763.1"/>
<feature type="region of interest" description="Disordered" evidence="6">
    <location>
        <begin position="522"/>
        <end position="622"/>
    </location>
</feature>
<evidence type="ECO:0000256" key="4">
    <source>
        <dbReference type="ARBA" id="ARBA00023117"/>
    </source>
</evidence>
<dbReference type="eggNOG" id="KOG0386">
    <property type="taxonomic scope" value="Eukaryota"/>
</dbReference>
<feature type="compositionally biased region" description="Basic and acidic residues" evidence="6">
    <location>
        <begin position="1903"/>
        <end position="1912"/>
    </location>
</feature>
<feature type="compositionally biased region" description="Polar residues" evidence="6">
    <location>
        <begin position="2109"/>
        <end position="2121"/>
    </location>
</feature>
<dbReference type="Gene3D" id="1.20.5.170">
    <property type="match status" value="1"/>
</dbReference>
<feature type="compositionally biased region" description="Polar residues" evidence="6">
    <location>
        <begin position="457"/>
        <end position="470"/>
    </location>
</feature>
<feature type="compositionally biased region" description="Polar residues" evidence="6">
    <location>
        <begin position="331"/>
        <end position="347"/>
    </location>
</feature>
<gene>
    <name evidence="11" type="primary">LOC101512915</name>
</gene>
<dbReference type="InterPro" id="IPR027417">
    <property type="entry name" value="P-loop_NTPase"/>
</dbReference>
<feature type="region of interest" description="Disordered" evidence="6">
    <location>
        <begin position="1844"/>
        <end position="1923"/>
    </location>
</feature>
<dbReference type="InterPro" id="IPR001650">
    <property type="entry name" value="Helicase_C-like"/>
</dbReference>
<keyword evidence="5" id="KW-0539">Nucleus</keyword>
<accession>A0A1S2XQ34</accession>
<feature type="compositionally biased region" description="Basic and acidic residues" evidence="6">
    <location>
        <begin position="1810"/>
        <end position="1820"/>
    </location>
</feature>
<dbReference type="Proteomes" id="UP000087171">
    <property type="component" value="Chromosome Ca3"/>
</dbReference>
<feature type="compositionally biased region" description="Low complexity" evidence="6">
    <location>
        <begin position="43"/>
        <end position="61"/>
    </location>
</feature>
<evidence type="ECO:0000259" key="7">
    <source>
        <dbReference type="PROSITE" id="PS51192"/>
    </source>
</evidence>
<feature type="compositionally biased region" description="Basic and acidic residues" evidence="6">
    <location>
        <begin position="606"/>
        <end position="615"/>
    </location>
</feature>
<dbReference type="Pfam" id="PF08880">
    <property type="entry name" value="QLQ"/>
    <property type="match status" value="1"/>
</dbReference>
<dbReference type="PROSITE" id="PS51192">
    <property type="entry name" value="HELICASE_ATP_BIND_1"/>
    <property type="match status" value="1"/>
</dbReference>
<feature type="compositionally biased region" description="Gly residues" evidence="6">
    <location>
        <begin position="1"/>
        <end position="10"/>
    </location>
</feature>
<reference evidence="10" key="1">
    <citation type="journal article" date="2013" name="Nat. Biotechnol.">
        <title>Draft genome sequence of chickpea (Cicer arietinum) provides a resource for trait improvement.</title>
        <authorList>
            <person name="Varshney R.K."/>
            <person name="Song C."/>
            <person name="Saxena R.K."/>
            <person name="Azam S."/>
            <person name="Yu S."/>
            <person name="Sharpe A.G."/>
            <person name="Cannon S."/>
            <person name="Baek J."/>
            <person name="Rosen B.D."/>
            <person name="Tar'an B."/>
            <person name="Millan T."/>
            <person name="Zhang X."/>
            <person name="Ramsay L.D."/>
            <person name="Iwata A."/>
            <person name="Wang Y."/>
            <person name="Nelson W."/>
            <person name="Farmer A.D."/>
            <person name="Gaur P.M."/>
            <person name="Soderlund C."/>
            <person name="Penmetsa R.V."/>
            <person name="Xu C."/>
            <person name="Bharti A.K."/>
            <person name="He W."/>
            <person name="Winter P."/>
            <person name="Zhao S."/>
            <person name="Hane J.K."/>
            <person name="Carrasquilla-Garcia N."/>
            <person name="Condie J.A."/>
            <person name="Upadhyaya H.D."/>
            <person name="Luo M.C."/>
            <person name="Thudi M."/>
            <person name="Gowda C.L."/>
            <person name="Singh N.P."/>
            <person name="Lichtenzveig J."/>
            <person name="Gali K.K."/>
            <person name="Rubio J."/>
            <person name="Nadarajan N."/>
            <person name="Dolezel J."/>
            <person name="Bansal K.C."/>
            <person name="Xu X."/>
            <person name="Edwards D."/>
            <person name="Zhang G."/>
            <person name="Kahl G."/>
            <person name="Gil J."/>
            <person name="Singh K.B."/>
            <person name="Datta S.K."/>
            <person name="Jackson S.A."/>
            <person name="Wang J."/>
            <person name="Cook D.R."/>
        </authorList>
    </citation>
    <scope>NUCLEOTIDE SEQUENCE [LARGE SCALE GENOMIC DNA]</scope>
    <source>
        <strain evidence="10">cv. CDC Frontier</strain>
    </source>
</reference>
<dbReference type="CDD" id="cd18793">
    <property type="entry name" value="SF2_C_SNF"/>
    <property type="match status" value="1"/>
</dbReference>
<evidence type="ECO:0000313" key="11">
    <source>
        <dbReference type="RefSeq" id="XP_004492763.1"/>
    </source>
</evidence>
<dbReference type="SUPFAM" id="SSF52540">
    <property type="entry name" value="P-loop containing nucleoside triphosphate hydrolases"/>
    <property type="match status" value="2"/>
</dbReference>
<evidence type="ECO:0000256" key="3">
    <source>
        <dbReference type="ARBA" id="ARBA00023015"/>
    </source>
</evidence>
<dbReference type="PROSITE" id="PS51666">
    <property type="entry name" value="QLQ"/>
    <property type="match status" value="1"/>
</dbReference>
<keyword evidence="4" id="KW-0103">Bromodomain</keyword>
<dbReference type="FunFam" id="1.20.920.10:FF:000038">
    <property type="entry name" value="Brahma1"/>
    <property type="match status" value="1"/>
</dbReference>
<feature type="compositionally biased region" description="Low complexity" evidence="6">
    <location>
        <begin position="308"/>
        <end position="321"/>
    </location>
</feature>
<dbReference type="GO" id="GO:0005524">
    <property type="term" value="F:ATP binding"/>
    <property type="evidence" value="ECO:0007669"/>
    <property type="project" value="InterPro"/>
</dbReference>
<dbReference type="InterPro" id="IPR038718">
    <property type="entry name" value="SNF2-like_sf"/>
</dbReference>
<proteinExistence type="predicted"/>
<feature type="compositionally biased region" description="Basic residues" evidence="6">
    <location>
        <begin position="1797"/>
        <end position="1808"/>
    </location>
</feature>
<organism evidence="10 11">
    <name type="scientific">Cicer arietinum</name>
    <name type="common">Chickpea</name>
    <name type="synonym">Garbanzo</name>
    <dbReference type="NCBI Taxonomy" id="3827"/>
    <lineage>
        <taxon>Eukaryota</taxon>
        <taxon>Viridiplantae</taxon>
        <taxon>Streptophyta</taxon>
        <taxon>Embryophyta</taxon>
        <taxon>Tracheophyta</taxon>
        <taxon>Spermatophyta</taxon>
        <taxon>Magnoliopsida</taxon>
        <taxon>eudicotyledons</taxon>
        <taxon>Gunneridae</taxon>
        <taxon>Pentapetalae</taxon>
        <taxon>rosids</taxon>
        <taxon>fabids</taxon>
        <taxon>Fabales</taxon>
        <taxon>Fabaceae</taxon>
        <taxon>Papilionoideae</taxon>
        <taxon>50 kb inversion clade</taxon>
        <taxon>NPAAA clade</taxon>
        <taxon>Hologalegina</taxon>
        <taxon>IRL clade</taxon>
        <taxon>Cicereae</taxon>
        <taxon>Cicer</taxon>
    </lineage>
</organism>
<reference evidence="11" key="2">
    <citation type="submission" date="2025-08" db="UniProtKB">
        <authorList>
            <consortium name="RefSeq"/>
        </authorList>
    </citation>
    <scope>IDENTIFICATION</scope>
    <source>
        <tissue evidence="11">Etiolated seedlings</tissue>
    </source>
</reference>
<feature type="compositionally biased region" description="Basic and acidic residues" evidence="6">
    <location>
        <begin position="191"/>
        <end position="216"/>
    </location>
</feature>
<feature type="compositionally biased region" description="Polar residues" evidence="6">
    <location>
        <begin position="1888"/>
        <end position="1899"/>
    </location>
</feature>
<dbReference type="Pfam" id="PF00176">
    <property type="entry name" value="SNF2-rel_dom"/>
    <property type="match status" value="1"/>
</dbReference>
<dbReference type="SUPFAM" id="SSF47370">
    <property type="entry name" value="Bromodomain"/>
    <property type="match status" value="1"/>
</dbReference>
<dbReference type="GO" id="GO:0006355">
    <property type="term" value="P:regulation of DNA-templated transcription"/>
    <property type="evidence" value="ECO:0007669"/>
    <property type="project" value="InterPro"/>
</dbReference>
<dbReference type="SMART" id="SM00487">
    <property type="entry name" value="DEXDc"/>
    <property type="match status" value="1"/>
</dbReference>
<name>A0A1S2XQ34_CICAR</name>
<feature type="region of interest" description="Disordered" evidence="6">
    <location>
        <begin position="634"/>
        <end position="659"/>
    </location>
</feature>
<dbReference type="Gene3D" id="3.40.50.10810">
    <property type="entry name" value="Tandem AAA-ATPase domain"/>
    <property type="match status" value="1"/>
</dbReference>
<dbReference type="Gene3D" id="3.40.50.300">
    <property type="entry name" value="P-loop containing nucleotide triphosphate hydrolases"/>
    <property type="match status" value="1"/>
</dbReference>
<dbReference type="InterPro" id="IPR049730">
    <property type="entry name" value="SNF2/RAD54-like_C"/>
</dbReference>
<feature type="compositionally biased region" description="Low complexity" evidence="6">
    <location>
        <begin position="11"/>
        <end position="35"/>
    </location>
</feature>
<feature type="compositionally biased region" description="Polar residues" evidence="6">
    <location>
        <begin position="1715"/>
        <end position="1739"/>
    </location>
</feature>
<evidence type="ECO:0000256" key="5">
    <source>
        <dbReference type="ARBA" id="ARBA00023242"/>
    </source>
</evidence>
<dbReference type="InterPro" id="IPR014978">
    <property type="entry name" value="Gln-Leu-Gln_QLQ"/>
</dbReference>
<dbReference type="SMART" id="SM00297">
    <property type="entry name" value="BROMO"/>
    <property type="match status" value="1"/>
</dbReference>
<feature type="region of interest" description="Disordered" evidence="6">
    <location>
        <begin position="1"/>
        <end position="61"/>
    </location>
</feature>
<evidence type="ECO:0000313" key="10">
    <source>
        <dbReference type="Proteomes" id="UP000087171"/>
    </source>
</evidence>
<feature type="domain" description="QLQ" evidence="9">
    <location>
        <begin position="474"/>
        <end position="510"/>
    </location>
</feature>
<feature type="compositionally biased region" description="Polar residues" evidence="6">
    <location>
        <begin position="529"/>
        <end position="566"/>
    </location>
</feature>
<feature type="compositionally biased region" description="Low complexity" evidence="6">
    <location>
        <begin position="413"/>
        <end position="426"/>
    </location>
</feature>